<feature type="compositionally biased region" description="Polar residues" evidence="4">
    <location>
        <begin position="1"/>
        <end position="12"/>
    </location>
</feature>
<dbReference type="EMBL" id="CP024199">
    <property type="protein sequence ID" value="AUG54022.1"/>
    <property type="molecule type" value="Genomic_DNA"/>
</dbReference>
<name>A0ABM6QBT3_9PROT</name>
<evidence type="ECO:0000313" key="6">
    <source>
        <dbReference type="Proteomes" id="UP000233458"/>
    </source>
</evidence>
<proteinExistence type="predicted"/>
<dbReference type="Proteomes" id="UP000233458">
    <property type="component" value="Chromosome"/>
</dbReference>
<evidence type="ECO:0000256" key="2">
    <source>
        <dbReference type="ARBA" id="ARBA00023054"/>
    </source>
</evidence>
<organism evidence="5 6">
    <name type="scientific">Thalassospira marina</name>
    <dbReference type="NCBI Taxonomy" id="2048283"/>
    <lineage>
        <taxon>Bacteria</taxon>
        <taxon>Pseudomonadati</taxon>
        <taxon>Pseudomonadota</taxon>
        <taxon>Alphaproteobacteria</taxon>
        <taxon>Rhodospirillales</taxon>
        <taxon>Thalassospiraceae</taxon>
        <taxon>Thalassospira</taxon>
    </lineage>
</organism>
<comment type="subcellular location">
    <subcellularLocation>
        <location evidence="1">Cell envelope</location>
    </subcellularLocation>
</comment>
<feature type="coiled-coil region" evidence="3">
    <location>
        <begin position="266"/>
        <end position="293"/>
    </location>
</feature>
<keyword evidence="6" id="KW-1185">Reference proteome</keyword>
<evidence type="ECO:0000256" key="4">
    <source>
        <dbReference type="SAM" id="MobiDB-lite"/>
    </source>
</evidence>
<dbReference type="Gene3D" id="1.10.287.470">
    <property type="entry name" value="Helix hairpin bin"/>
    <property type="match status" value="1"/>
</dbReference>
<evidence type="ECO:0000313" key="5">
    <source>
        <dbReference type="EMBL" id="AUG54022.1"/>
    </source>
</evidence>
<keyword evidence="2 3" id="KW-0175">Coiled coil</keyword>
<reference evidence="5 6" key="1">
    <citation type="submission" date="2017-10" db="EMBL/GenBank/DDBJ databases">
        <title>Biodiversity and function of Thalassospira species in the particle-attached aromatic-hydrocarbon-degrading consortia from the surface seawater of the China South Sea.</title>
        <authorList>
            <person name="Dong C."/>
            <person name="Liu R."/>
            <person name="Shao Z."/>
        </authorList>
    </citation>
    <scope>NUCLEOTIDE SEQUENCE [LARGE SCALE GENOMIC DNA]</scope>
    <source>
        <strain evidence="5 6">CSC3H3</strain>
    </source>
</reference>
<dbReference type="InterPro" id="IPR050465">
    <property type="entry name" value="UPF0194_transport"/>
</dbReference>
<feature type="region of interest" description="Disordered" evidence="4">
    <location>
        <begin position="1"/>
        <end position="20"/>
    </location>
</feature>
<dbReference type="PANTHER" id="PTHR32347:SF23">
    <property type="entry name" value="BLL5650 PROTEIN"/>
    <property type="match status" value="1"/>
</dbReference>
<sequence length="467" mass="51415">MNPHFSNDQTVEQAKPHMADETVTRDTPWALLMGIEREIRHAPDMVSFRFAVVSAPRRLIAYQQAFLVARNGANAFRAVSVSNVPTIDRNAPYIRFVERMLKAQDKLQSLDKPTILTVSGQGNNLQEDWQEFWPEAVLWQPLKAPDGRSLGGMVFVRSTAAWQEAELILLDQLADTIGHAWEALLKPATRLHRPHPRLRKYLGCAAVIAILAVLAVPVHQSVIAPADVIAHDPVPVSAPINAVIRDVNVRPNAEVKAGDVLFSFEDAELRANYEVALRSVDEAEAELRRAAQQAFGDAKGRAEVALRQARLALRKEQAQYAAYQLSQVDVKAPIDGVAVFGDPNRWRGRPVSTGEQVMSLARADQAELAIFIPVSDAINLEPGAEVRLFLDVDPLHSIAASLELSSYQPIKTADGVLAYRAIARFDEAETPPRIGLKGSAKVLGDKVPLALFLLRRPLVALRQKIGL</sequence>
<gene>
    <name evidence="5" type="ORF">CSC3H3_15805</name>
</gene>
<accession>A0ABM6QBT3</accession>
<evidence type="ECO:0000256" key="3">
    <source>
        <dbReference type="SAM" id="Coils"/>
    </source>
</evidence>
<evidence type="ECO:0008006" key="7">
    <source>
        <dbReference type="Google" id="ProtNLM"/>
    </source>
</evidence>
<dbReference type="Gene3D" id="2.40.30.170">
    <property type="match status" value="1"/>
</dbReference>
<evidence type="ECO:0000256" key="1">
    <source>
        <dbReference type="ARBA" id="ARBA00004196"/>
    </source>
</evidence>
<dbReference type="PANTHER" id="PTHR32347">
    <property type="entry name" value="EFFLUX SYSTEM COMPONENT YKNX-RELATED"/>
    <property type="match status" value="1"/>
</dbReference>
<protein>
    <recommendedName>
        <fullName evidence="7">Membrane fusion protein biotin-lipoyl like domain-containing protein</fullName>
    </recommendedName>
</protein>
<dbReference type="Gene3D" id="2.40.50.100">
    <property type="match status" value="1"/>
</dbReference>
<dbReference type="SUPFAM" id="SSF111369">
    <property type="entry name" value="HlyD-like secretion proteins"/>
    <property type="match status" value="1"/>
</dbReference>